<dbReference type="OrthoDB" id="9792152at2"/>
<dbReference type="PANTHER" id="PTHR11905">
    <property type="entry name" value="ADAM A DISINTEGRIN AND METALLOPROTEASE DOMAIN"/>
    <property type="match status" value="1"/>
</dbReference>
<dbReference type="Proteomes" id="UP000249873">
    <property type="component" value="Chromosome"/>
</dbReference>
<dbReference type="EMBL" id="CP029480">
    <property type="protein sequence ID" value="AWV96960.1"/>
    <property type="molecule type" value="Genomic_DNA"/>
</dbReference>
<dbReference type="InterPro" id="IPR045474">
    <property type="entry name" value="GEVED"/>
</dbReference>
<dbReference type="PROSITE" id="PS50215">
    <property type="entry name" value="ADAM_MEPRO"/>
    <property type="match status" value="1"/>
</dbReference>
<dbReference type="PANTHER" id="PTHR11905:SF159">
    <property type="entry name" value="ADAM METALLOPROTEASE"/>
    <property type="match status" value="1"/>
</dbReference>
<dbReference type="RefSeq" id="WP_111370062.1">
    <property type="nucleotide sequence ID" value="NZ_CP029480.1"/>
</dbReference>
<dbReference type="NCBIfam" id="NF045639">
    <property type="entry name" value="GCX_COOH"/>
    <property type="match status" value="1"/>
</dbReference>
<protein>
    <recommendedName>
        <fullName evidence="2">Peptidase M12B domain-containing protein</fullName>
    </recommendedName>
</protein>
<proteinExistence type="predicted"/>
<sequence length="827" mass="88295">MKILTRVLLALLVYCSTAQAQKNDNLFERRDLSSINSLELKSNLSAVPSAQLLTLNETQGIEIFNEKGNLTLQIPLQKDFIEVELSPATIFSPNFKVLSSNGNEVEVELPNFYHGKIKGESKSFVAISITKDAIEGMIVSDKVNLTIGRLTNTKEKIHVVYATNDIENKTPICAGAKEVEYDGELPPLDENQTNAAGCKAVEVYLEADYQMYTDWGGSVQTVVNTLTSIFNNVSLLYDNEGVNLVISTLFVWETPDPYTSATDTEESLNLLDAYWDSQGNNFDGDLVHLVTSKSLGGGVAYLLGGTSVFNGMTQRAVFSSCGKNSAKGMSGSITNSVTNVPTFSWNVEVIAHEIGHNFGLPHTQSCTWSDGNTMGALDNCFPVEPVKPVDEGGVLCAPGPTPTNGGTIMSYCHLSSVGINFNNGFGTLPSGKMNAELNAATCLSGSKVARPVVPNQELCSSQSVQFTATGCTGTYQWFDAPMAGNLLSSVSTYTTPTITQTASYYVSCTADGCTSRRRKVDAILYSNNAPPVQDLAVCGSNATVTLTTNCNGANIKWYSAATAGTLLGSGNNFQLTNISSSMTVYAECSLPSCGTSTRAPLNITYMPVCPYCEPTGLNCSENDMITQVKIDQGNANLYENTSTCSSGGYSLNTPSSTVELMKGNSYKIITSNPGVYEDGMAIWVDYDRDGIFQESEKIESYYTGAVWTSRETSFTIPASSSVGITRIRVKVVYGVASSLPCSSTDGQGFGEIEDYIVTISASTPCPPTLNHAVGNLASGTYSASQTITSRANVSTPTTYQAGNHILLNAGFQAGTNETFEAKIGGCP</sequence>
<dbReference type="GO" id="GO:0006509">
    <property type="term" value="P:membrane protein ectodomain proteolysis"/>
    <property type="evidence" value="ECO:0007669"/>
    <property type="project" value="TreeGrafter"/>
</dbReference>
<dbReference type="InterPro" id="IPR024079">
    <property type="entry name" value="MetalloPept_cat_dom_sf"/>
</dbReference>
<name>A0A2Z4G7A1_9BACT</name>
<evidence type="ECO:0000313" key="4">
    <source>
        <dbReference type="Proteomes" id="UP000249873"/>
    </source>
</evidence>
<dbReference type="GO" id="GO:0004222">
    <property type="term" value="F:metalloendopeptidase activity"/>
    <property type="evidence" value="ECO:0007669"/>
    <property type="project" value="InterPro"/>
</dbReference>
<dbReference type="Gene3D" id="3.40.390.10">
    <property type="entry name" value="Collagenase (Catalytic Domain)"/>
    <property type="match status" value="1"/>
</dbReference>
<dbReference type="KEGG" id="als:DJ013_01720"/>
<dbReference type="InterPro" id="IPR044023">
    <property type="entry name" value="Ig_7"/>
</dbReference>
<dbReference type="Pfam" id="PF19081">
    <property type="entry name" value="Ig_7"/>
    <property type="match status" value="2"/>
</dbReference>
<evidence type="ECO:0000313" key="3">
    <source>
        <dbReference type="EMBL" id="AWV96960.1"/>
    </source>
</evidence>
<dbReference type="Pfam" id="PF13688">
    <property type="entry name" value="Reprolysin_5"/>
    <property type="match status" value="1"/>
</dbReference>
<gene>
    <name evidence="3" type="ORF">DJ013_01720</name>
</gene>
<dbReference type="InterPro" id="IPR001590">
    <property type="entry name" value="Peptidase_M12B"/>
</dbReference>
<feature type="chain" id="PRO_5016365893" description="Peptidase M12B domain-containing protein" evidence="1">
    <location>
        <begin position="21"/>
        <end position="827"/>
    </location>
</feature>
<keyword evidence="4" id="KW-1185">Reference proteome</keyword>
<keyword evidence="1" id="KW-0732">Signal</keyword>
<feature type="signal peptide" evidence="1">
    <location>
        <begin position="1"/>
        <end position="20"/>
    </location>
</feature>
<evidence type="ECO:0000256" key="1">
    <source>
        <dbReference type="SAM" id="SignalP"/>
    </source>
</evidence>
<evidence type="ECO:0000259" key="2">
    <source>
        <dbReference type="PROSITE" id="PS50215"/>
    </source>
</evidence>
<dbReference type="InterPro" id="IPR055015">
    <property type="entry name" value="GCX_COOH"/>
</dbReference>
<dbReference type="SUPFAM" id="SSF55486">
    <property type="entry name" value="Metalloproteases ('zincins'), catalytic domain"/>
    <property type="match status" value="1"/>
</dbReference>
<dbReference type="Pfam" id="PF20009">
    <property type="entry name" value="GEVED"/>
    <property type="match status" value="1"/>
</dbReference>
<accession>A0A2Z4G7A1</accession>
<feature type="domain" description="Peptidase M12B" evidence="2">
    <location>
        <begin position="199"/>
        <end position="412"/>
    </location>
</feature>
<organism evidence="3 4">
    <name type="scientific">Arcticibacterium luteifluviistationis</name>
    <dbReference type="NCBI Taxonomy" id="1784714"/>
    <lineage>
        <taxon>Bacteria</taxon>
        <taxon>Pseudomonadati</taxon>
        <taxon>Bacteroidota</taxon>
        <taxon>Cytophagia</taxon>
        <taxon>Cytophagales</taxon>
        <taxon>Leadbetterellaceae</taxon>
        <taxon>Arcticibacterium</taxon>
    </lineage>
</organism>
<dbReference type="AlphaFoldDB" id="A0A2Z4G7A1"/>
<reference evidence="3 4" key="1">
    <citation type="submission" date="2018-05" db="EMBL/GenBank/DDBJ databases">
        <title>Complete genome sequence of Arcticibacterium luteifluviistationis SM1504T, a cytophagaceae bacterium isolated from Arctic surface seawater.</title>
        <authorList>
            <person name="Li Y."/>
            <person name="Qin Q.-L."/>
        </authorList>
    </citation>
    <scope>NUCLEOTIDE SEQUENCE [LARGE SCALE GENOMIC DNA]</scope>
    <source>
        <strain evidence="3 4">SM1504</strain>
    </source>
</reference>